<dbReference type="Pfam" id="PF01585">
    <property type="entry name" value="G-patch"/>
    <property type="match status" value="1"/>
</dbReference>
<evidence type="ECO:0000259" key="2">
    <source>
        <dbReference type="PROSITE" id="PS50174"/>
    </source>
</evidence>
<gene>
    <name evidence="4" type="ORF">PHAECO_LOCUS9300</name>
</gene>
<feature type="compositionally biased region" description="Low complexity" evidence="1">
    <location>
        <begin position="137"/>
        <end position="149"/>
    </location>
</feature>
<feature type="domain" description="R3H" evidence="3">
    <location>
        <begin position="367"/>
        <end position="431"/>
    </location>
</feature>
<accession>A0A9P0GW93</accession>
<evidence type="ECO:0000259" key="3">
    <source>
        <dbReference type="PROSITE" id="PS51061"/>
    </source>
</evidence>
<name>A0A9P0GW93_PHACE</name>
<dbReference type="OrthoDB" id="2359216at2759"/>
<evidence type="ECO:0000256" key="1">
    <source>
        <dbReference type="SAM" id="MobiDB-lite"/>
    </source>
</evidence>
<evidence type="ECO:0000313" key="4">
    <source>
        <dbReference type="EMBL" id="CAH1169910.1"/>
    </source>
</evidence>
<dbReference type="SMART" id="SM00393">
    <property type="entry name" value="R3H"/>
    <property type="match status" value="1"/>
</dbReference>
<reference evidence="4" key="1">
    <citation type="submission" date="2022-01" db="EMBL/GenBank/DDBJ databases">
        <authorList>
            <person name="King R."/>
        </authorList>
    </citation>
    <scope>NUCLEOTIDE SEQUENCE</scope>
</reference>
<reference evidence="4" key="2">
    <citation type="submission" date="2022-10" db="EMBL/GenBank/DDBJ databases">
        <authorList>
            <consortium name="ENA_rothamsted_submissions"/>
            <consortium name="culmorum"/>
            <person name="King R."/>
        </authorList>
    </citation>
    <scope>NUCLEOTIDE SEQUENCE</scope>
</reference>
<dbReference type="AlphaFoldDB" id="A0A9P0GW93"/>
<dbReference type="InterPro" id="IPR000467">
    <property type="entry name" value="G_patch_dom"/>
</dbReference>
<dbReference type="InterPro" id="IPR001374">
    <property type="entry name" value="R3H_dom"/>
</dbReference>
<dbReference type="PROSITE" id="PS50174">
    <property type="entry name" value="G_PATCH"/>
    <property type="match status" value="1"/>
</dbReference>
<evidence type="ECO:0000313" key="5">
    <source>
        <dbReference type="Proteomes" id="UP001153737"/>
    </source>
</evidence>
<dbReference type="EMBL" id="OU896711">
    <property type="protein sequence ID" value="CAH1169910.1"/>
    <property type="molecule type" value="Genomic_DNA"/>
</dbReference>
<dbReference type="GO" id="GO:0003676">
    <property type="term" value="F:nucleic acid binding"/>
    <property type="evidence" value="ECO:0007669"/>
    <property type="project" value="UniProtKB-UniRule"/>
</dbReference>
<feature type="region of interest" description="Disordered" evidence="1">
    <location>
        <begin position="1"/>
        <end position="102"/>
    </location>
</feature>
<protein>
    <submittedName>
        <fullName evidence="4">Uncharacterized protein</fullName>
    </submittedName>
</protein>
<dbReference type="InterPro" id="IPR036867">
    <property type="entry name" value="R3H_dom_sf"/>
</dbReference>
<dbReference type="PROSITE" id="PS51061">
    <property type="entry name" value="R3H"/>
    <property type="match status" value="1"/>
</dbReference>
<feature type="compositionally biased region" description="Polar residues" evidence="1">
    <location>
        <begin position="48"/>
        <end position="102"/>
    </location>
</feature>
<proteinExistence type="predicted"/>
<feature type="region of interest" description="Disordered" evidence="1">
    <location>
        <begin position="131"/>
        <end position="185"/>
    </location>
</feature>
<feature type="compositionally biased region" description="Polar residues" evidence="1">
    <location>
        <begin position="30"/>
        <end position="41"/>
    </location>
</feature>
<dbReference type="SMART" id="SM00443">
    <property type="entry name" value="G_patch"/>
    <property type="match status" value="1"/>
</dbReference>
<dbReference type="Pfam" id="PF01424">
    <property type="entry name" value="R3H"/>
    <property type="match status" value="1"/>
</dbReference>
<dbReference type="SUPFAM" id="SSF82708">
    <property type="entry name" value="R3H domain"/>
    <property type="match status" value="1"/>
</dbReference>
<feature type="domain" description="G-patch" evidence="2">
    <location>
        <begin position="322"/>
        <end position="369"/>
    </location>
</feature>
<dbReference type="Gene3D" id="3.30.1370.50">
    <property type="entry name" value="R3H-like domain"/>
    <property type="match status" value="1"/>
</dbReference>
<dbReference type="Proteomes" id="UP001153737">
    <property type="component" value="Chromosome 5"/>
</dbReference>
<keyword evidence="5" id="KW-1185">Reference proteome</keyword>
<organism evidence="4 5">
    <name type="scientific">Phaedon cochleariae</name>
    <name type="common">Mustard beetle</name>
    <dbReference type="NCBI Taxonomy" id="80249"/>
    <lineage>
        <taxon>Eukaryota</taxon>
        <taxon>Metazoa</taxon>
        <taxon>Ecdysozoa</taxon>
        <taxon>Arthropoda</taxon>
        <taxon>Hexapoda</taxon>
        <taxon>Insecta</taxon>
        <taxon>Pterygota</taxon>
        <taxon>Neoptera</taxon>
        <taxon>Endopterygota</taxon>
        <taxon>Coleoptera</taxon>
        <taxon>Polyphaga</taxon>
        <taxon>Cucujiformia</taxon>
        <taxon>Chrysomeloidea</taxon>
        <taxon>Chrysomelidae</taxon>
        <taxon>Chrysomelinae</taxon>
        <taxon>Chrysomelini</taxon>
        <taxon>Phaedon</taxon>
    </lineage>
</organism>
<sequence>MDRNRGYRGKNPNAFGGRGRGDARKPWRPNFNSGPTDQDSNGARPWRSNFNQGDSQEGSFQMNNQVRPNRGQWTPNFNRAQGTDMNHQPWQQNYSPRAPNQQWQPRFSAPQVNDGYWVDSYSAVGSNQMNQGNFMPRQQNYNNSGQNNYENRRFPQYGKRRPYDKSMRGGQPRPSRPRQEYQSNEPEIVIEPVLSPLEKKVETLINAVQAQEFGIGHIVLTQNNNEIPPVLLNNAVHQVKNCTLTVDRDESNGYSQLKINDHTIVEGMYSSKKDAKEALYELGLEFLKCKCFYITSKSHYDEVSMDDLSKINEEQKPASSFAGSKAHQMMLKMGWGGKGLGTQEQGEEKSVAEKIVENITREGLGNKNVFQEVDKILADYARSVKTTTIAFDSSFTKEERAQIHQIAAKYHLKSKSEGGFNLRRITISKKMSKWILVRQLLMAGPGLENESYILTIPEEFEDLYKELFKEELEAMEAKNQEEEEVA</sequence>